<reference evidence="1 2" key="1">
    <citation type="submission" date="2023-01" db="EMBL/GenBank/DDBJ databases">
        <title>Analysis of 21 Apiospora genomes using comparative genomics revels a genus with tremendous synthesis potential of carbohydrate active enzymes and secondary metabolites.</title>
        <authorList>
            <person name="Sorensen T."/>
        </authorList>
    </citation>
    <scope>NUCLEOTIDE SEQUENCE [LARGE SCALE GENOMIC DNA]</scope>
    <source>
        <strain evidence="1 2">CBS 135458</strain>
    </source>
</reference>
<keyword evidence="2" id="KW-1185">Reference proteome</keyword>
<gene>
    <name evidence="1" type="ORF">PG994_005437</name>
</gene>
<proteinExistence type="predicted"/>
<dbReference type="RefSeq" id="XP_066716115.1">
    <property type="nucleotide sequence ID" value="XM_066856846.1"/>
</dbReference>
<evidence type="ECO:0000313" key="2">
    <source>
        <dbReference type="Proteomes" id="UP001480595"/>
    </source>
</evidence>
<comment type="caution">
    <text evidence="1">The sequence shown here is derived from an EMBL/GenBank/DDBJ whole genome shotgun (WGS) entry which is preliminary data.</text>
</comment>
<accession>A0ABR1VC79</accession>
<name>A0ABR1VC79_9PEZI</name>
<dbReference type="EMBL" id="JAQQWL010000006">
    <property type="protein sequence ID" value="KAK8068821.1"/>
    <property type="molecule type" value="Genomic_DNA"/>
</dbReference>
<dbReference type="GeneID" id="92089909"/>
<protein>
    <submittedName>
        <fullName evidence="1">Uncharacterized protein</fullName>
    </submittedName>
</protein>
<sequence length="130" mass="15302">MYTLFPLLYTYDDDDPAASKDYRGNWRNESRLVRAILRRDFDDMLVVQAWLKGQCKLGNSSPWPFDHCAKHDTNCRSYDEFVMTAGLGHLIRILHGQAFDYVEHLEWVQTHKYHSGVATRYFSSHHSFSQ</sequence>
<organism evidence="1 2">
    <name type="scientific">Apiospora phragmitis</name>
    <dbReference type="NCBI Taxonomy" id="2905665"/>
    <lineage>
        <taxon>Eukaryota</taxon>
        <taxon>Fungi</taxon>
        <taxon>Dikarya</taxon>
        <taxon>Ascomycota</taxon>
        <taxon>Pezizomycotina</taxon>
        <taxon>Sordariomycetes</taxon>
        <taxon>Xylariomycetidae</taxon>
        <taxon>Amphisphaeriales</taxon>
        <taxon>Apiosporaceae</taxon>
        <taxon>Apiospora</taxon>
    </lineage>
</organism>
<dbReference type="Proteomes" id="UP001480595">
    <property type="component" value="Unassembled WGS sequence"/>
</dbReference>
<evidence type="ECO:0000313" key="1">
    <source>
        <dbReference type="EMBL" id="KAK8068821.1"/>
    </source>
</evidence>